<dbReference type="GO" id="GO:0005730">
    <property type="term" value="C:nucleolus"/>
    <property type="evidence" value="ECO:0007669"/>
    <property type="project" value="UniProtKB-SubCell"/>
</dbReference>
<name>A0AAN8KI77_PATCE</name>
<evidence type="ECO:0000256" key="2">
    <source>
        <dbReference type="ARBA" id="ARBA00022552"/>
    </source>
</evidence>
<keyword evidence="4 6" id="KW-0539">Nucleus</keyword>
<dbReference type="AlphaFoldDB" id="A0AAN8KI77"/>
<proteinExistence type="inferred from homology"/>
<dbReference type="PANTHER" id="PTHR48414:SF1">
    <property type="entry name" value="POP5 HOMOLOG, RIBONUCLEASE P_MRP SUBUNIT"/>
    <property type="match status" value="1"/>
</dbReference>
<dbReference type="Gene3D" id="3.30.70.3250">
    <property type="entry name" value="Ribonuclease P, Pop5 subunit"/>
    <property type="match status" value="1"/>
</dbReference>
<evidence type="ECO:0000313" key="7">
    <source>
        <dbReference type="EMBL" id="KAK6192684.1"/>
    </source>
</evidence>
<organism evidence="7 8">
    <name type="scientific">Patella caerulea</name>
    <name type="common">Rayed Mediterranean limpet</name>
    <dbReference type="NCBI Taxonomy" id="87958"/>
    <lineage>
        <taxon>Eukaryota</taxon>
        <taxon>Metazoa</taxon>
        <taxon>Spiralia</taxon>
        <taxon>Lophotrochozoa</taxon>
        <taxon>Mollusca</taxon>
        <taxon>Gastropoda</taxon>
        <taxon>Patellogastropoda</taxon>
        <taxon>Patelloidea</taxon>
        <taxon>Patellidae</taxon>
        <taxon>Patella</taxon>
    </lineage>
</organism>
<reference evidence="7 8" key="1">
    <citation type="submission" date="2024-01" db="EMBL/GenBank/DDBJ databases">
        <title>The genome of the rayed Mediterranean limpet Patella caerulea (Linnaeus, 1758).</title>
        <authorList>
            <person name="Anh-Thu Weber A."/>
            <person name="Halstead-Nussloch G."/>
        </authorList>
    </citation>
    <scope>NUCLEOTIDE SEQUENCE [LARGE SCALE GENOMIC DNA]</scope>
    <source>
        <strain evidence="7">AATW-2023a</strain>
        <tissue evidence="7">Whole specimen</tissue>
    </source>
</reference>
<evidence type="ECO:0000256" key="3">
    <source>
        <dbReference type="ARBA" id="ARBA00022694"/>
    </source>
</evidence>
<evidence type="ECO:0000256" key="4">
    <source>
        <dbReference type="ARBA" id="ARBA00023242"/>
    </source>
</evidence>
<dbReference type="Pfam" id="PF01900">
    <property type="entry name" value="RNase_P_Rpp14"/>
    <property type="match status" value="1"/>
</dbReference>
<evidence type="ECO:0000256" key="5">
    <source>
        <dbReference type="ARBA" id="ARBA00044198"/>
    </source>
</evidence>
<dbReference type="InterPro" id="IPR016819">
    <property type="entry name" value="RNase_P/MRP_POP5"/>
</dbReference>
<comment type="caution">
    <text evidence="7">The sequence shown here is derived from an EMBL/GenBank/DDBJ whole genome shotgun (WGS) entry which is preliminary data.</text>
</comment>
<sequence>MVRIKNRYTVFEIIYPNKKPQDSNINERACNKAISDAVSQAYGDFGLGILQNNLHVRYMSDWKDVILVKSRRGAHKLLQTAVTVFLKKINDLDVSCRTLHIGGSIKACQRFLIKHYRNQLPSLMLKCSNLNEMRSIQEVIVSMCNNLNNS</sequence>
<dbReference type="GO" id="GO:0001682">
    <property type="term" value="P:tRNA 5'-leader removal"/>
    <property type="evidence" value="ECO:0007669"/>
    <property type="project" value="InterPro"/>
</dbReference>
<keyword evidence="8" id="KW-1185">Reference proteome</keyword>
<dbReference type="PIRSF" id="PIRSF023803">
    <property type="entry name" value="Ribonuclease_P_prd"/>
    <property type="match status" value="1"/>
</dbReference>
<evidence type="ECO:0000256" key="1">
    <source>
        <dbReference type="ARBA" id="ARBA00010800"/>
    </source>
</evidence>
<comment type="subcellular location">
    <subcellularLocation>
        <location evidence="6">Nucleus</location>
        <location evidence="6">Nucleolus</location>
    </subcellularLocation>
</comment>
<evidence type="ECO:0000256" key="6">
    <source>
        <dbReference type="PIRNR" id="PIRNR023803"/>
    </source>
</evidence>
<dbReference type="InterPro" id="IPR002759">
    <property type="entry name" value="Pop5/Rpp14/Rnp2-like"/>
</dbReference>
<dbReference type="InterPro" id="IPR038085">
    <property type="entry name" value="Rnp2-like_sf"/>
</dbReference>
<gene>
    <name evidence="7" type="ORF">SNE40_004114</name>
</gene>
<accession>A0AAN8KI77</accession>
<keyword evidence="3 6" id="KW-0819">tRNA processing</keyword>
<dbReference type="PANTHER" id="PTHR48414">
    <property type="entry name" value="POP5 HOMOLOG, RIBONUCLEASE P_MRP SUBUNIT"/>
    <property type="match status" value="1"/>
</dbReference>
<dbReference type="GO" id="GO:0006364">
    <property type="term" value="P:rRNA processing"/>
    <property type="evidence" value="ECO:0007669"/>
    <property type="project" value="UniProtKB-KW"/>
</dbReference>
<dbReference type="EMBL" id="JAZGQO010000002">
    <property type="protein sequence ID" value="KAK6192684.1"/>
    <property type="molecule type" value="Genomic_DNA"/>
</dbReference>
<dbReference type="GO" id="GO:0033204">
    <property type="term" value="F:ribonuclease P RNA binding"/>
    <property type="evidence" value="ECO:0007669"/>
    <property type="project" value="InterPro"/>
</dbReference>
<dbReference type="GO" id="GO:0030677">
    <property type="term" value="C:ribonuclease P complex"/>
    <property type="evidence" value="ECO:0007669"/>
    <property type="project" value="InterPro"/>
</dbReference>
<dbReference type="Proteomes" id="UP001347796">
    <property type="component" value="Unassembled WGS sequence"/>
</dbReference>
<comment type="function">
    <text evidence="6">Component of ribonuclease P, a protein complex that generates mature tRNA molecules by cleaving their 5'-ends.</text>
</comment>
<evidence type="ECO:0000313" key="8">
    <source>
        <dbReference type="Proteomes" id="UP001347796"/>
    </source>
</evidence>
<dbReference type="SUPFAM" id="SSF160350">
    <property type="entry name" value="Rnp2-like"/>
    <property type="match status" value="1"/>
</dbReference>
<comment type="similarity">
    <text evidence="1 6">Belongs to the eukaryotic/archaeal RNase P protein component 2 family.</text>
</comment>
<keyword evidence="2" id="KW-0698">rRNA processing</keyword>
<protein>
    <recommendedName>
        <fullName evidence="5 6">Ribonuclease P/MRP protein subunit POP5</fullName>
    </recommendedName>
</protein>